<dbReference type="PANTHER" id="PTHR30221:SF1">
    <property type="entry name" value="SMALL-CONDUCTANCE MECHANOSENSITIVE CHANNEL"/>
    <property type="match status" value="1"/>
</dbReference>
<keyword evidence="12" id="KW-1185">Reference proteome</keyword>
<dbReference type="Proteomes" id="UP001219349">
    <property type="component" value="Chromosome"/>
</dbReference>
<dbReference type="InterPro" id="IPR008910">
    <property type="entry name" value="MSC_TM_helix"/>
</dbReference>
<comment type="subunit">
    <text evidence="7">Homoheptamer.</text>
</comment>
<feature type="domain" description="Mechanosensitive ion channel MscS C-terminal" evidence="10">
    <location>
        <begin position="190"/>
        <end position="272"/>
    </location>
</feature>
<comment type="function">
    <text evidence="7">Mechanosensitive channel that participates in the regulation of osmotic pressure changes within the cell, opening in response to stretch forces in the membrane lipid bilayer, without the need for other proteins. Contributes to normal resistance to hypoosmotic shock. Forms an ion channel of 1.0 nanosiemens conductance with a slight preference for anions.</text>
</comment>
<accession>A0ABY7SGR2</accession>
<dbReference type="InterPro" id="IPR006685">
    <property type="entry name" value="MscS_channel_2nd"/>
</dbReference>
<evidence type="ECO:0000256" key="6">
    <source>
        <dbReference type="ARBA" id="ARBA00023136"/>
    </source>
</evidence>
<dbReference type="Pfam" id="PF00924">
    <property type="entry name" value="MS_channel_2nd"/>
    <property type="match status" value="1"/>
</dbReference>
<evidence type="ECO:0000259" key="9">
    <source>
        <dbReference type="Pfam" id="PF00924"/>
    </source>
</evidence>
<dbReference type="EMBL" id="CP067136">
    <property type="protein sequence ID" value="WCR05981.1"/>
    <property type="molecule type" value="Genomic_DNA"/>
</dbReference>
<dbReference type="SUPFAM" id="SSF50182">
    <property type="entry name" value="Sm-like ribonucleoproteins"/>
    <property type="match status" value="1"/>
</dbReference>
<dbReference type="InterPro" id="IPR010920">
    <property type="entry name" value="LSM_dom_sf"/>
</dbReference>
<keyword evidence="7" id="KW-0997">Cell inner membrane</keyword>
<keyword evidence="3" id="KW-1003">Cell membrane</keyword>
<evidence type="ECO:0000256" key="3">
    <source>
        <dbReference type="ARBA" id="ARBA00022475"/>
    </source>
</evidence>
<feature type="transmembrane region" description="Helical" evidence="7">
    <location>
        <begin position="74"/>
        <end position="93"/>
    </location>
</feature>
<dbReference type="Gene3D" id="2.30.30.60">
    <property type="match status" value="1"/>
</dbReference>
<feature type="transmembrane region" description="Helical" evidence="7">
    <location>
        <begin position="32"/>
        <end position="53"/>
    </location>
</feature>
<keyword evidence="6 7" id="KW-0472">Membrane</keyword>
<dbReference type="Gene3D" id="3.30.70.100">
    <property type="match status" value="1"/>
</dbReference>
<evidence type="ECO:0000313" key="11">
    <source>
        <dbReference type="EMBL" id="WCR05981.1"/>
    </source>
</evidence>
<keyword evidence="7" id="KW-0406">Ion transport</keyword>
<dbReference type="InterPro" id="IPR045275">
    <property type="entry name" value="MscS_archaea/bacteria_type"/>
</dbReference>
<evidence type="ECO:0000256" key="4">
    <source>
        <dbReference type="ARBA" id="ARBA00022692"/>
    </source>
</evidence>
<feature type="compositionally biased region" description="Basic and acidic residues" evidence="8">
    <location>
        <begin position="304"/>
        <end position="320"/>
    </location>
</feature>
<organism evidence="11 12">
    <name type="scientific">Paracoccus fistulariae</name>
    <dbReference type="NCBI Taxonomy" id="658446"/>
    <lineage>
        <taxon>Bacteria</taxon>
        <taxon>Pseudomonadati</taxon>
        <taxon>Pseudomonadota</taxon>
        <taxon>Alphaproteobacteria</taxon>
        <taxon>Rhodobacterales</taxon>
        <taxon>Paracoccaceae</taxon>
        <taxon>Paracoccus</taxon>
    </lineage>
</organism>
<dbReference type="InterPro" id="IPR049278">
    <property type="entry name" value="MS_channel_C"/>
</dbReference>
<dbReference type="Gene3D" id="1.10.287.1260">
    <property type="match status" value="1"/>
</dbReference>
<evidence type="ECO:0000256" key="2">
    <source>
        <dbReference type="ARBA" id="ARBA00008017"/>
    </source>
</evidence>
<reference evidence="11 12" key="1">
    <citation type="submission" date="2021-01" db="EMBL/GenBank/DDBJ databases">
        <title>Biogeographic distribution of Paracoccus.</title>
        <authorList>
            <person name="Hollensteiner J."/>
            <person name="Leineberger J."/>
            <person name="Brinkhoff T."/>
            <person name="Daniel R."/>
        </authorList>
    </citation>
    <scope>NUCLEOTIDE SEQUENCE [LARGE SCALE GENOMIC DNA]</scope>
    <source>
        <strain evidence="11 12">KCTC 22803</strain>
    </source>
</reference>
<evidence type="ECO:0000313" key="12">
    <source>
        <dbReference type="Proteomes" id="UP001219349"/>
    </source>
</evidence>
<proteinExistence type="inferred from homology"/>
<feature type="domain" description="Mechanosensitive ion channel MscS" evidence="9">
    <location>
        <begin position="115"/>
        <end position="177"/>
    </location>
</feature>
<dbReference type="InterPro" id="IPR011066">
    <property type="entry name" value="MscS_channel_C_sf"/>
</dbReference>
<comment type="similarity">
    <text evidence="2 7">Belongs to the MscS (TC 1.A.23) family.</text>
</comment>
<evidence type="ECO:0000256" key="1">
    <source>
        <dbReference type="ARBA" id="ARBA00004651"/>
    </source>
</evidence>
<name>A0ABY7SGR2_9RHOB</name>
<gene>
    <name evidence="11" type="ORF">JHX87_10670</name>
</gene>
<protein>
    <recommendedName>
        <fullName evidence="7">Small-conductance mechanosensitive channel</fullName>
    </recommendedName>
</protein>
<sequence length="330" mass="36295">MEEKIDVAGDVNTIVDKVEGWINGLIRLTPNLIAALILLVIFYVIGRMLSYGVRRTLARRGRPALANVGSAMMHWAFMILGFLLAATIVLPSLKPGDLLAGMGIGSVAIGFAFKDILQNMLSGILILLRQPFRIGDQVIVGDFEGTVEDIETRATYIKTYDGRRVVIPNSNIYTGSFVVNTAFDHRRSQYDIGIGCSDDWEKAMTLMTKAAAGCQGVLADPAPEALPVGIDAYQNTIRLRWWTKSDRASVIHTQGRVILAVYRALDDAGIDMPYPTEVMLFHDQTEETDGNRLTQREGWPAGRKAKDGEAEVPKPARDLARGNQPPREPA</sequence>
<keyword evidence="7" id="KW-0407">Ion channel</keyword>
<comment type="subcellular location">
    <subcellularLocation>
        <location evidence="7">Cell inner membrane</location>
        <topology evidence="7">Multi-pass membrane protein</topology>
    </subcellularLocation>
    <subcellularLocation>
        <location evidence="1">Cell membrane</location>
        <topology evidence="1">Multi-pass membrane protein</topology>
    </subcellularLocation>
</comment>
<dbReference type="Pfam" id="PF05552">
    <property type="entry name" value="MS_channel_1st_1"/>
    <property type="match status" value="1"/>
</dbReference>
<dbReference type="RefSeq" id="WP_271884989.1">
    <property type="nucleotide sequence ID" value="NZ_CP067136.1"/>
</dbReference>
<dbReference type="InterPro" id="IPR011014">
    <property type="entry name" value="MscS_channel_TM-2"/>
</dbReference>
<keyword evidence="5 7" id="KW-1133">Transmembrane helix</keyword>
<evidence type="ECO:0000259" key="10">
    <source>
        <dbReference type="Pfam" id="PF21082"/>
    </source>
</evidence>
<dbReference type="SUPFAM" id="SSF82861">
    <property type="entry name" value="Mechanosensitive channel protein MscS (YggB), transmembrane region"/>
    <property type="match status" value="1"/>
</dbReference>
<evidence type="ECO:0000256" key="8">
    <source>
        <dbReference type="SAM" id="MobiDB-lite"/>
    </source>
</evidence>
<dbReference type="Pfam" id="PF21082">
    <property type="entry name" value="MS_channel_3rd"/>
    <property type="match status" value="1"/>
</dbReference>
<dbReference type="SUPFAM" id="SSF82689">
    <property type="entry name" value="Mechanosensitive channel protein MscS (YggB), C-terminal domain"/>
    <property type="match status" value="1"/>
</dbReference>
<dbReference type="PANTHER" id="PTHR30221">
    <property type="entry name" value="SMALL-CONDUCTANCE MECHANOSENSITIVE CHANNEL"/>
    <property type="match status" value="1"/>
</dbReference>
<evidence type="ECO:0000256" key="7">
    <source>
        <dbReference type="RuleBase" id="RU369025"/>
    </source>
</evidence>
<comment type="caution">
    <text evidence="7">Lacks conserved residue(s) required for the propagation of feature annotation.</text>
</comment>
<keyword evidence="4 7" id="KW-0812">Transmembrane</keyword>
<feature type="region of interest" description="Disordered" evidence="8">
    <location>
        <begin position="286"/>
        <end position="330"/>
    </location>
</feature>
<evidence type="ECO:0000256" key="5">
    <source>
        <dbReference type="ARBA" id="ARBA00022989"/>
    </source>
</evidence>
<dbReference type="InterPro" id="IPR023408">
    <property type="entry name" value="MscS_beta-dom_sf"/>
</dbReference>
<keyword evidence="7" id="KW-0813">Transport</keyword>